<dbReference type="EMBL" id="JACHFN010000026">
    <property type="protein sequence ID" value="MBB5236309.1"/>
    <property type="molecule type" value="Genomic_DNA"/>
</dbReference>
<keyword evidence="2" id="KW-0560">Oxidoreductase</keyword>
<dbReference type="PROSITE" id="PS51819">
    <property type="entry name" value="VOC"/>
    <property type="match status" value="1"/>
</dbReference>
<dbReference type="Pfam" id="PF00903">
    <property type="entry name" value="Glyoxalase"/>
    <property type="match status" value="1"/>
</dbReference>
<dbReference type="GO" id="GO:0051213">
    <property type="term" value="F:dioxygenase activity"/>
    <property type="evidence" value="ECO:0007669"/>
    <property type="project" value="UniProtKB-KW"/>
</dbReference>
<dbReference type="InterPro" id="IPR037523">
    <property type="entry name" value="VOC_core"/>
</dbReference>
<evidence type="ECO:0000313" key="2">
    <source>
        <dbReference type="EMBL" id="MBB5236309.1"/>
    </source>
</evidence>
<dbReference type="CDD" id="cd06587">
    <property type="entry name" value="VOC"/>
    <property type="match status" value="1"/>
</dbReference>
<comment type="caution">
    <text evidence="2">The sequence shown here is derived from an EMBL/GenBank/DDBJ whole genome shotgun (WGS) entry which is preliminary data.</text>
</comment>
<dbReference type="GO" id="GO:0016829">
    <property type="term" value="F:lyase activity"/>
    <property type="evidence" value="ECO:0007669"/>
    <property type="project" value="UniProtKB-KW"/>
</dbReference>
<dbReference type="RefSeq" id="WP_184032048.1">
    <property type="nucleotide sequence ID" value="NZ_JACHFN010000026.1"/>
</dbReference>
<dbReference type="AlphaFoldDB" id="A0A7W8GJ84"/>
<keyword evidence="2" id="KW-0223">Dioxygenase</keyword>
<dbReference type="PANTHER" id="PTHR36503">
    <property type="entry name" value="BLR2520 PROTEIN"/>
    <property type="match status" value="1"/>
</dbReference>
<dbReference type="InterPro" id="IPR004360">
    <property type="entry name" value="Glyas_Fos-R_dOase_dom"/>
</dbReference>
<dbReference type="Gene3D" id="3.10.180.10">
    <property type="entry name" value="2,3-Dihydroxybiphenyl 1,2-Dioxygenase, domain 1"/>
    <property type="match status" value="1"/>
</dbReference>
<evidence type="ECO:0000313" key="3">
    <source>
        <dbReference type="Proteomes" id="UP000525389"/>
    </source>
</evidence>
<dbReference type="PANTHER" id="PTHR36503:SF3">
    <property type="entry name" value="BLR0126 PROTEIN"/>
    <property type="match status" value="1"/>
</dbReference>
<name>A0A7W8GJ84_9DEIO</name>
<dbReference type="Proteomes" id="UP000525389">
    <property type="component" value="Unassembled WGS sequence"/>
</dbReference>
<organism evidence="2 3">
    <name type="scientific">Deinococcus budaensis</name>
    <dbReference type="NCBI Taxonomy" id="1665626"/>
    <lineage>
        <taxon>Bacteria</taxon>
        <taxon>Thermotogati</taxon>
        <taxon>Deinococcota</taxon>
        <taxon>Deinococci</taxon>
        <taxon>Deinococcales</taxon>
        <taxon>Deinococcaceae</taxon>
        <taxon>Deinococcus</taxon>
    </lineage>
</organism>
<reference evidence="2 3" key="1">
    <citation type="submission" date="2020-08" db="EMBL/GenBank/DDBJ databases">
        <title>Genomic Encyclopedia of Type Strains, Phase IV (KMG-IV): sequencing the most valuable type-strain genomes for metagenomic binning, comparative biology and taxonomic classification.</title>
        <authorList>
            <person name="Goeker M."/>
        </authorList>
    </citation>
    <scope>NUCLEOTIDE SEQUENCE [LARGE SCALE GENOMIC DNA]</scope>
    <source>
        <strain evidence="2 3">DSM 101791</strain>
    </source>
</reference>
<dbReference type="SUPFAM" id="SSF54593">
    <property type="entry name" value="Glyoxalase/Bleomycin resistance protein/Dihydroxybiphenyl dioxygenase"/>
    <property type="match status" value="1"/>
</dbReference>
<evidence type="ECO:0000259" key="1">
    <source>
        <dbReference type="PROSITE" id="PS51819"/>
    </source>
</evidence>
<sequence length="132" mass="14607">MTNPESPAPVRMDGLSLPVANVPASVAFYTRLGFTVELTDPSGQGFALLRIGGGTVGLQRRKGEDAPRVRDGIHVELSTEDLDGLYAWMQASEIAVEKPPHDRPWERVMVLRDPDGFRVEFSQGERGHNRPR</sequence>
<feature type="domain" description="VOC" evidence="1">
    <location>
        <begin position="11"/>
        <end position="124"/>
    </location>
</feature>
<keyword evidence="2" id="KW-0456">Lyase</keyword>
<dbReference type="InterPro" id="IPR029068">
    <property type="entry name" value="Glyas_Bleomycin-R_OHBP_Dase"/>
</dbReference>
<proteinExistence type="predicted"/>
<protein>
    <submittedName>
        <fullName evidence="2">Catechol 2,3-dioxygenase-like lactoylglutathione lyase family enzyme</fullName>
    </submittedName>
</protein>
<accession>A0A7W8GJ84</accession>
<keyword evidence="3" id="KW-1185">Reference proteome</keyword>
<gene>
    <name evidence="2" type="ORF">HNQ09_003783</name>
</gene>